<gene>
    <name evidence="6" type="ORF">ACJMK2_034430</name>
</gene>
<sequence length="66" mass="7674">MFIFQFCSDMAVSNNLSYPTFARTKPTDSQISKSVVSILKRFGWRKITFLHSNEKEFHHTANSICE</sequence>
<dbReference type="Proteomes" id="UP001634394">
    <property type="component" value="Unassembled WGS sequence"/>
</dbReference>
<dbReference type="InterPro" id="IPR028082">
    <property type="entry name" value="Peripla_BP_I"/>
</dbReference>
<comment type="subcellular location">
    <subcellularLocation>
        <location evidence="1">Membrane</location>
    </subcellularLocation>
</comment>
<feature type="non-terminal residue" evidence="6">
    <location>
        <position position="66"/>
    </location>
</feature>
<comment type="caution">
    <text evidence="6">The sequence shown here is derived from an EMBL/GenBank/DDBJ whole genome shotgun (WGS) entry which is preliminary data.</text>
</comment>
<evidence type="ECO:0000256" key="1">
    <source>
        <dbReference type="ARBA" id="ARBA00004370"/>
    </source>
</evidence>
<reference evidence="6 7" key="1">
    <citation type="submission" date="2024-11" db="EMBL/GenBank/DDBJ databases">
        <title>Chromosome-level genome assembly of the freshwater bivalve Anodonta woodiana.</title>
        <authorList>
            <person name="Chen X."/>
        </authorList>
    </citation>
    <scope>NUCLEOTIDE SEQUENCE [LARGE SCALE GENOMIC DNA]</scope>
    <source>
        <strain evidence="6">MN2024</strain>
        <tissue evidence="6">Gills</tissue>
    </source>
</reference>
<name>A0ABD3WUZ6_SINWO</name>
<dbReference type="AlphaFoldDB" id="A0ABD3WUZ6"/>
<accession>A0ABD3WUZ6</accession>
<proteinExistence type="predicted"/>
<protein>
    <recommendedName>
        <fullName evidence="5">Receptor ligand binding region domain-containing protein</fullName>
    </recommendedName>
</protein>
<dbReference type="InterPro" id="IPR001828">
    <property type="entry name" value="ANF_lig-bd_rcpt"/>
</dbReference>
<evidence type="ECO:0000256" key="3">
    <source>
        <dbReference type="ARBA" id="ARBA00022989"/>
    </source>
</evidence>
<evidence type="ECO:0000259" key="5">
    <source>
        <dbReference type="Pfam" id="PF01094"/>
    </source>
</evidence>
<evidence type="ECO:0000313" key="7">
    <source>
        <dbReference type="Proteomes" id="UP001634394"/>
    </source>
</evidence>
<keyword evidence="4" id="KW-0472">Membrane</keyword>
<feature type="domain" description="Receptor ligand binding region" evidence="5">
    <location>
        <begin position="6"/>
        <end position="62"/>
    </location>
</feature>
<keyword evidence="7" id="KW-1185">Reference proteome</keyword>
<dbReference type="Pfam" id="PF01094">
    <property type="entry name" value="ANF_receptor"/>
    <property type="match status" value="1"/>
</dbReference>
<evidence type="ECO:0000256" key="4">
    <source>
        <dbReference type="ARBA" id="ARBA00023136"/>
    </source>
</evidence>
<dbReference type="SUPFAM" id="SSF53822">
    <property type="entry name" value="Periplasmic binding protein-like I"/>
    <property type="match status" value="1"/>
</dbReference>
<organism evidence="6 7">
    <name type="scientific">Sinanodonta woodiana</name>
    <name type="common">Chinese pond mussel</name>
    <name type="synonym">Anodonta woodiana</name>
    <dbReference type="NCBI Taxonomy" id="1069815"/>
    <lineage>
        <taxon>Eukaryota</taxon>
        <taxon>Metazoa</taxon>
        <taxon>Spiralia</taxon>
        <taxon>Lophotrochozoa</taxon>
        <taxon>Mollusca</taxon>
        <taxon>Bivalvia</taxon>
        <taxon>Autobranchia</taxon>
        <taxon>Heteroconchia</taxon>
        <taxon>Palaeoheterodonta</taxon>
        <taxon>Unionida</taxon>
        <taxon>Unionoidea</taxon>
        <taxon>Unionidae</taxon>
        <taxon>Unioninae</taxon>
        <taxon>Sinanodonta</taxon>
    </lineage>
</organism>
<evidence type="ECO:0000313" key="6">
    <source>
        <dbReference type="EMBL" id="KAL3876608.1"/>
    </source>
</evidence>
<dbReference type="EMBL" id="JBJQND010000005">
    <property type="protein sequence ID" value="KAL3876608.1"/>
    <property type="molecule type" value="Genomic_DNA"/>
</dbReference>
<dbReference type="GO" id="GO:0016020">
    <property type="term" value="C:membrane"/>
    <property type="evidence" value="ECO:0007669"/>
    <property type="project" value="UniProtKB-SubCell"/>
</dbReference>
<keyword evidence="2" id="KW-0812">Transmembrane</keyword>
<dbReference type="Gene3D" id="3.40.50.2300">
    <property type="match status" value="1"/>
</dbReference>
<keyword evidence="3" id="KW-1133">Transmembrane helix</keyword>
<evidence type="ECO:0000256" key="2">
    <source>
        <dbReference type="ARBA" id="ARBA00022692"/>
    </source>
</evidence>